<organism evidence="2 3">
    <name type="scientific">Moritella yayanosii</name>
    <dbReference type="NCBI Taxonomy" id="69539"/>
    <lineage>
        <taxon>Bacteria</taxon>
        <taxon>Pseudomonadati</taxon>
        <taxon>Pseudomonadota</taxon>
        <taxon>Gammaproteobacteria</taxon>
        <taxon>Alteromonadales</taxon>
        <taxon>Moritellaceae</taxon>
        <taxon>Moritella</taxon>
    </lineage>
</organism>
<keyword evidence="3" id="KW-1185">Reference proteome</keyword>
<sequence>MACRFAQGYLFSRPLPEVELSRQLESDTRMLDCNLQSASTD</sequence>
<name>A0A330LUU0_9GAMM</name>
<dbReference type="Proteomes" id="UP000250163">
    <property type="component" value="Chromosome MORIYA"/>
</dbReference>
<evidence type="ECO:0000259" key="1">
    <source>
        <dbReference type="PROSITE" id="PS50883"/>
    </source>
</evidence>
<evidence type="ECO:0000313" key="2">
    <source>
        <dbReference type="EMBL" id="SQD77775.1"/>
    </source>
</evidence>
<dbReference type="PROSITE" id="PS50883">
    <property type="entry name" value="EAL"/>
    <property type="match status" value="1"/>
</dbReference>
<gene>
    <name evidence="2" type="ORF">MORIYA_1297</name>
</gene>
<dbReference type="AlphaFoldDB" id="A0A330LUU0"/>
<proteinExistence type="predicted"/>
<protein>
    <recommendedName>
        <fullName evidence="1">EAL domain-containing protein</fullName>
    </recommendedName>
</protein>
<accession>A0A330LUU0</accession>
<evidence type="ECO:0000313" key="3">
    <source>
        <dbReference type="Proteomes" id="UP000250163"/>
    </source>
</evidence>
<dbReference type="SUPFAM" id="SSF141868">
    <property type="entry name" value="EAL domain-like"/>
    <property type="match status" value="1"/>
</dbReference>
<reference evidence="3" key="1">
    <citation type="submission" date="2018-05" db="EMBL/GenBank/DDBJ databases">
        <authorList>
            <person name="Cea G.-C."/>
            <person name="William W."/>
        </authorList>
    </citation>
    <scope>NUCLEOTIDE SEQUENCE [LARGE SCALE GENOMIC DNA]</scope>
    <source>
        <strain evidence="3">DB21MT 5</strain>
    </source>
</reference>
<feature type="domain" description="EAL" evidence="1">
    <location>
        <begin position="1"/>
        <end position="28"/>
    </location>
</feature>
<dbReference type="KEGG" id="mya:MORIYA_1297"/>
<dbReference type="EMBL" id="LS483250">
    <property type="protein sequence ID" value="SQD77775.1"/>
    <property type="molecule type" value="Genomic_DNA"/>
</dbReference>
<dbReference type="InterPro" id="IPR035919">
    <property type="entry name" value="EAL_sf"/>
</dbReference>
<dbReference type="InterPro" id="IPR001633">
    <property type="entry name" value="EAL_dom"/>
</dbReference>